<evidence type="ECO:0000256" key="8">
    <source>
        <dbReference type="ARBA" id="ARBA00035585"/>
    </source>
</evidence>
<feature type="binding site" evidence="10">
    <location>
        <position position="70"/>
    </location>
    <ligand>
        <name>Na(+)</name>
        <dbReference type="ChEBI" id="CHEBI:29101"/>
        <note>structural</note>
    </ligand>
</feature>
<evidence type="ECO:0000256" key="9">
    <source>
        <dbReference type="ARBA" id="ARBA00049940"/>
    </source>
</evidence>
<comment type="function">
    <text evidence="9 10">Fluoride-specific ion channel. Important for reducing fluoride concentration in the cell, thus reducing its toxicity.</text>
</comment>
<keyword evidence="2 10" id="KW-1003">Cell membrane</keyword>
<dbReference type="RefSeq" id="WP_003617333.1">
    <property type="nucleotide sequence ID" value="NZ_BJLO01000006.1"/>
</dbReference>
<accession>A0A1L3JWW9</accession>
<keyword evidence="10" id="KW-0479">Metal-binding</keyword>
<dbReference type="GO" id="GO:0062054">
    <property type="term" value="F:fluoride channel activity"/>
    <property type="evidence" value="ECO:0007669"/>
    <property type="project" value="UniProtKB-UniRule"/>
</dbReference>
<keyword evidence="10" id="KW-0915">Sodium</keyword>
<gene>
    <name evidence="10" type="primary">fluC</name>
    <name evidence="10" type="synonym">crcB</name>
    <name evidence="11" type="ORF">DQL93_08220</name>
</gene>
<feature type="binding site" evidence="10">
    <location>
        <position position="73"/>
    </location>
    <ligand>
        <name>Na(+)</name>
        <dbReference type="ChEBI" id="CHEBI:29101"/>
        <note>structural</note>
    </ligand>
</feature>
<dbReference type="OrthoDB" id="9815830at2"/>
<dbReference type="Pfam" id="PF02537">
    <property type="entry name" value="CRCB"/>
    <property type="match status" value="1"/>
</dbReference>
<comment type="catalytic activity">
    <reaction evidence="8">
        <text>fluoride(in) = fluoride(out)</text>
        <dbReference type="Rhea" id="RHEA:76159"/>
        <dbReference type="ChEBI" id="CHEBI:17051"/>
    </reaction>
    <physiologicalReaction direction="left-to-right" evidence="8">
        <dbReference type="Rhea" id="RHEA:76160"/>
    </physiologicalReaction>
</comment>
<keyword evidence="4 10" id="KW-1133">Transmembrane helix</keyword>
<dbReference type="HAMAP" id="MF_00454">
    <property type="entry name" value="FluC"/>
    <property type="match status" value="1"/>
</dbReference>
<name>A0A1L3JWW9_LACDL</name>
<evidence type="ECO:0000256" key="7">
    <source>
        <dbReference type="ARBA" id="ARBA00035120"/>
    </source>
</evidence>
<feature type="transmembrane region" description="Helical" evidence="10">
    <location>
        <begin position="97"/>
        <end position="116"/>
    </location>
</feature>
<evidence type="ECO:0000256" key="6">
    <source>
        <dbReference type="ARBA" id="ARBA00023303"/>
    </source>
</evidence>
<keyword evidence="3 10" id="KW-0812">Transmembrane</keyword>
<comment type="subcellular location">
    <subcellularLocation>
        <location evidence="1 10">Cell membrane</location>
        <topology evidence="1 10">Multi-pass membrane protein</topology>
    </subcellularLocation>
</comment>
<feature type="transmembrane region" description="Helical" evidence="10">
    <location>
        <begin position="36"/>
        <end position="54"/>
    </location>
</feature>
<comment type="similarity">
    <text evidence="7 10">Belongs to the fluoride channel Fluc/FEX (TC 1.A.43) family.</text>
</comment>
<dbReference type="GO" id="GO:0140114">
    <property type="term" value="P:cellular detoxification of fluoride"/>
    <property type="evidence" value="ECO:0007669"/>
    <property type="project" value="UniProtKB-UniRule"/>
</dbReference>
<dbReference type="NCBIfam" id="NF010816">
    <property type="entry name" value="PRK14220.1"/>
    <property type="match status" value="1"/>
</dbReference>
<dbReference type="InterPro" id="IPR003691">
    <property type="entry name" value="FluC"/>
</dbReference>
<keyword evidence="6 10" id="KW-0407">Ion channel</keyword>
<organism evidence="11">
    <name type="scientific">Lactobacillus delbrueckii subsp. lactis</name>
    <dbReference type="NCBI Taxonomy" id="29397"/>
    <lineage>
        <taxon>Bacteria</taxon>
        <taxon>Bacillati</taxon>
        <taxon>Bacillota</taxon>
        <taxon>Bacilli</taxon>
        <taxon>Lactobacillales</taxon>
        <taxon>Lactobacillaceae</taxon>
        <taxon>Lactobacillus</taxon>
    </lineage>
</organism>
<comment type="caution">
    <text evidence="10">Lacks conserved residue(s) required for the propagation of feature annotation.</text>
</comment>
<evidence type="ECO:0000256" key="2">
    <source>
        <dbReference type="ARBA" id="ARBA00022475"/>
    </source>
</evidence>
<keyword evidence="5 10" id="KW-0472">Membrane</keyword>
<keyword evidence="10" id="KW-0813">Transport</keyword>
<dbReference type="GO" id="GO:0046872">
    <property type="term" value="F:metal ion binding"/>
    <property type="evidence" value="ECO:0007669"/>
    <property type="project" value="UniProtKB-KW"/>
</dbReference>
<evidence type="ECO:0000256" key="5">
    <source>
        <dbReference type="ARBA" id="ARBA00023136"/>
    </source>
</evidence>
<reference evidence="11" key="1">
    <citation type="submission" date="2018-07" db="EMBL/GenBank/DDBJ databases">
        <authorList>
            <person name="Somerville V."/>
        </authorList>
    </citation>
    <scope>NUCLEOTIDE SEQUENCE</scope>
    <source>
        <strain evidence="11">NWC_2_2</strain>
    </source>
</reference>
<evidence type="ECO:0000256" key="1">
    <source>
        <dbReference type="ARBA" id="ARBA00004651"/>
    </source>
</evidence>
<sequence>MIFAVGFGASLGSVVRYALTSYGKKHWMQGTACPRPTLFINLTGAFFLGLAFALRLPASVYAFLGTGVLGGYTTFSTLNTEMVSLAENGQKHAFKRYLLASYLGGAVLLTCGYYLGSLL</sequence>
<evidence type="ECO:0000256" key="10">
    <source>
        <dbReference type="HAMAP-Rule" id="MF_00454"/>
    </source>
</evidence>
<proteinExistence type="inferred from homology"/>
<evidence type="ECO:0000256" key="3">
    <source>
        <dbReference type="ARBA" id="ARBA00022692"/>
    </source>
</evidence>
<keyword evidence="10" id="KW-0406">Ion transport</keyword>
<dbReference type="GO" id="GO:0005886">
    <property type="term" value="C:plasma membrane"/>
    <property type="evidence" value="ECO:0007669"/>
    <property type="project" value="UniProtKB-SubCell"/>
</dbReference>
<comment type="activity regulation">
    <text evidence="10">Na(+) is not transported, but it plays an essential structural role and its presence is essential for fluoride channel function.</text>
</comment>
<evidence type="ECO:0000256" key="4">
    <source>
        <dbReference type="ARBA" id="ARBA00022989"/>
    </source>
</evidence>
<dbReference type="EMBL" id="CP031023">
    <property type="protein sequence ID" value="AZA16472.1"/>
    <property type="molecule type" value="Genomic_DNA"/>
</dbReference>
<evidence type="ECO:0000313" key="11">
    <source>
        <dbReference type="EMBL" id="AZA16472.1"/>
    </source>
</evidence>
<protein>
    <recommendedName>
        <fullName evidence="10">Fluoride-specific ion channel FluC</fullName>
    </recommendedName>
</protein>
<dbReference type="AlphaFoldDB" id="A0A1L3JWW9"/>